<evidence type="ECO:0000256" key="6">
    <source>
        <dbReference type="ARBA" id="ARBA00023136"/>
    </source>
</evidence>
<sequence>MYRKLLFLLLFKSALAIQLFAQNATDALRFSFLLPYGTGRYNGIAGAFGALGNDISGIHDNPAGIGVYRMDETTLSFGFLFSNLNATFQGVTTPSSYDRLLLGNLGLVRRIESKKQTKNKQVFGVTFNRLANLNSEHQIDGVHSSSIGQVWFDRAQGKTDAQLLNSDPYLYYVAFFPYLIDYTDQNTKVIDKLWAYGDNIIHRHRRQTQGTISELAFTYGGNYLNKVQWGVQIGVPFINYQEEVFYTESNYDISSILRSYQLREFLNLTGSGINLKAGFIYRIEQNIRVSAALHTPTLYSIRGNFEVSPASRTFDNVEHRPNPLVDDNIRFQLTTPLRIQLGGAYIYENIGLVSAEYHFTDFSTNRLRSSLYSLSEDNRQIKELYQVSHQFRIGTEWRVEKLSLRGGYSLVTSPFDRDTRSGRYDGIHAGFGFRGNEFQADVSYTLFLNNQDFYMYDANYVPAATLKNNRNILMLTLIFRGL</sequence>
<evidence type="ECO:0000256" key="1">
    <source>
        <dbReference type="ARBA" id="ARBA00004571"/>
    </source>
</evidence>
<dbReference type="Proteomes" id="UP000286715">
    <property type="component" value="Unassembled WGS sequence"/>
</dbReference>
<keyword evidence="5 8" id="KW-0732">Signal</keyword>
<dbReference type="PANTHER" id="PTHR35093:SF8">
    <property type="entry name" value="OUTER MEMBRANE PROTEIN NMB0088-RELATED"/>
    <property type="match status" value="1"/>
</dbReference>
<evidence type="ECO:0000256" key="8">
    <source>
        <dbReference type="SAM" id="SignalP"/>
    </source>
</evidence>
<keyword evidence="3" id="KW-1134">Transmembrane beta strand</keyword>
<feature type="chain" id="PRO_5019223941" evidence="8">
    <location>
        <begin position="22"/>
        <end position="482"/>
    </location>
</feature>
<dbReference type="GO" id="GO:0015483">
    <property type="term" value="F:long-chain fatty acid transporting porin activity"/>
    <property type="evidence" value="ECO:0007669"/>
    <property type="project" value="TreeGrafter"/>
</dbReference>
<evidence type="ECO:0000256" key="5">
    <source>
        <dbReference type="ARBA" id="ARBA00022729"/>
    </source>
</evidence>
<keyword evidence="7" id="KW-0998">Cell outer membrane</keyword>
<gene>
    <name evidence="9" type="ORF">JCM31826_03430</name>
</gene>
<proteinExistence type="inferred from homology"/>
<evidence type="ECO:0000256" key="2">
    <source>
        <dbReference type="ARBA" id="ARBA00008163"/>
    </source>
</evidence>
<dbReference type="RefSeq" id="WP_124396927.1">
    <property type="nucleotide sequence ID" value="NZ_BHZE01000002.1"/>
</dbReference>
<keyword evidence="10" id="KW-1185">Reference proteome</keyword>
<keyword evidence="6" id="KW-0472">Membrane</keyword>
<evidence type="ECO:0000313" key="10">
    <source>
        <dbReference type="Proteomes" id="UP000286715"/>
    </source>
</evidence>
<name>A0A401XIP0_9FLAO</name>
<protein>
    <submittedName>
        <fullName evidence="9">Transporter</fullName>
    </submittedName>
</protein>
<dbReference type="SUPFAM" id="SSF56935">
    <property type="entry name" value="Porins"/>
    <property type="match status" value="1"/>
</dbReference>
<dbReference type="OrthoDB" id="9765571at2"/>
<dbReference type="AlphaFoldDB" id="A0A401XIP0"/>
<reference evidence="9 10" key="1">
    <citation type="submission" date="2018-11" db="EMBL/GenBank/DDBJ databases">
        <title>Schleiferia aggregans sp. nov., a moderately thermophilic heterotrophic bacterium isolated from microbial mats at a terrestrial hot spring.</title>
        <authorList>
            <person name="Iino T."/>
            <person name="Ohkuma M."/>
            <person name="Haruta S."/>
        </authorList>
    </citation>
    <scope>NUCLEOTIDE SEQUENCE [LARGE SCALE GENOMIC DNA]</scope>
    <source>
        <strain evidence="9 10">LA</strain>
    </source>
</reference>
<dbReference type="InterPro" id="IPR005017">
    <property type="entry name" value="OMPP1/FadL/TodX"/>
</dbReference>
<evidence type="ECO:0000256" key="3">
    <source>
        <dbReference type="ARBA" id="ARBA00022452"/>
    </source>
</evidence>
<evidence type="ECO:0000313" key="9">
    <source>
        <dbReference type="EMBL" id="GCD76861.1"/>
    </source>
</evidence>
<comment type="subcellular location">
    <subcellularLocation>
        <location evidence="1">Cell outer membrane</location>
        <topology evidence="1">Multi-pass membrane protein</topology>
    </subcellularLocation>
</comment>
<accession>A0A401XIP0</accession>
<keyword evidence="4" id="KW-0812">Transmembrane</keyword>
<evidence type="ECO:0000256" key="7">
    <source>
        <dbReference type="ARBA" id="ARBA00023237"/>
    </source>
</evidence>
<dbReference type="Gene3D" id="2.40.160.60">
    <property type="entry name" value="Outer membrane protein transport protein (OMPP1/FadL/TodX)"/>
    <property type="match status" value="1"/>
</dbReference>
<organism evidence="9 10">
    <name type="scientific">Thermaurantimonas aggregans</name>
    <dbReference type="NCBI Taxonomy" id="2173829"/>
    <lineage>
        <taxon>Bacteria</taxon>
        <taxon>Pseudomonadati</taxon>
        <taxon>Bacteroidota</taxon>
        <taxon>Flavobacteriia</taxon>
        <taxon>Flavobacteriales</taxon>
        <taxon>Schleiferiaceae</taxon>
        <taxon>Thermaurantimonas</taxon>
    </lineage>
</organism>
<dbReference type="GO" id="GO:0009279">
    <property type="term" value="C:cell outer membrane"/>
    <property type="evidence" value="ECO:0007669"/>
    <property type="project" value="UniProtKB-SubCell"/>
</dbReference>
<feature type="signal peptide" evidence="8">
    <location>
        <begin position="1"/>
        <end position="21"/>
    </location>
</feature>
<dbReference type="PANTHER" id="PTHR35093">
    <property type="entry name" value="OUTER MEMBRANE PROTEIN NMB0088-RELATED"/>
    <property type="match status" value="1"/>
</dbReference>
<comment type="similarity">
    <text evidence="2">Belongs to the OmpP1/FadL family.</text>
</comment>
<dbReference type="EMBL" id="BHZE01000002">
    <property type="protein sequence ID" value="GCD76861.1"/>
    <property type="molecule type" value="Genomic_DNA"/>
</dbReference>
<comment type="caution">
    <text evidence="9">The sequence shown here is derived from an EMBL/GenBank/DDBJ whole genome shotgun (WGS) entry which is preliminary data.</text>
</comment>
<evidence type="ECO:0000256" key="4">
    <source>
        <dbReference type="ARBA" id="ARBA00022692"/>
    </source>
</evidence>